<protein>
    <recommendedName>
        <fullName evidence="2">MutL C-terminal dimerisation domain-containing protein</fullName>
    </recommendedName>
</protein>
<dbReference type="InterPro" id="IPR014790">
    <property type="entry name" value="MutL_C"/>
</dbReference>
<dbReference type="FunFam" id="3.30.1370.100:FF:000003">
    <property type="entry name" value="DNA mismatch repair protein Mlh3"/>
    <property type="match status" value="1"/>
</dbReference>
<dbReference type="GO" id="GO:0016887">
    <property type="term" value="F:ATP hydrolysis activity"/>
    <property type="evidence" value="ECO:0007669"/>
    <property type="project" value="InterPro"/>
</dbReference>
<dbReference type="GO" id="GO:0005524">
    <property type="term" value="F:ATP binding"/>
    <property type="evidence" value="ECO:0007669"/>
    <property type="project" value="InterPro"/>
</dbReference>
<dbReference type="SUPFAM" id="SSF118116">
    <property type="entry name" value="DNA mismatch repair protein MutL"/>
    <property type="match status" value="1"/>
</dbReference>
<evidence type="ECO:0000313" key="4">
    <source>
        <dbReference type="Proteomes" id="UP000472273"/>
    </source>
</evidence>
<dbReference type="GeneTree" id="ENSGT00800000124176"/>
<evidence type="ECO:0000259" key="2">
    <source>
        <dbReference type="SMART" id="SM00853"/>
    </source>
</evidence>
<dbReference type="Proteomes" id="UP000472273">
    <property type="component" value="Unplaced"/>
</dbReference>
<reference evidence="3" key="1">
    <citation type="submission" date="2025-08" db="UniProtKB">
        <authorList>
            <consortium name="Ensembl"/>
        </authorList>
    </citation>
    <scope>IDENTIFICATION</scope>
</reference>
<evidence type="ECO:0000313" key="3">
    <source>
        <dbReference type="Ensembl" id="ENSPTXP00000006104.1"/>
    </source>
</evidence>
<dbReference type="GO" id="GO:0032300">
    <property type="term" value="C:mismatch repair complex"/>
    <property type="evidence" value="ECO:0007669"/>
    <property type="project" value="InterPro"/>
</dbReference>
<keyword evidence="4" id="KW-1185">Reference proteome</keyword>
<reference evidence="3" key="2">
    <citation type="submission" date="2025-09" db="UniProtKB">
        <authorList>
            <consortium name="Ensembl"/>
        </authorList>
    </citation>
    <scope>IDENTIFICATION</scope>
</reference>
<accession>A0A670Y208</accession>
<organism evidence="3 4">
    <name type="scientific">Pseudonaja textilis</name>
    <name type="common">Eastern brown snake</name>
    <dbReference type="NCBI Taxonomy" id="8673"/>
    <lineage>
        <taxon>Eukaryota</taxon>
        <taxon>Metazoa</taxon>
        <taxon>Chordata</taxon>
        <taxon>Craniata</taxon>
        <taxon>Vertebrata</taxon>
        <taxon>Euteleostomi</taxon>
        <taxon>Lepidosauria</taxon>
        <taxon>Squamata</taxon>
        <taxon>Bifurcata</taxon>
        <taxon>Unidentata</taxon>
        <taxon>Episquamata</taxon>
        <taxon>Toxicofera</taxon>
        <taxon>Serpentes</taxon>
        <taxon>Colubroidea</taxon>
        <taxon>Elapidae</taxon>
        <taxon>Hydrophiinae</taxon>
        <taxon>Pseudonaja</taxon>
    </lineage>
</organism>
<dbReference type="Pfam" id="PF08676">
    <property type="entry name" value="MutL_C"/>
    <property type="match status" value="1"/>
</dbReference>
<gene>
    <name evidence="3" type="primary">MLH3</name>
</gene>
<dbReference type="Gene3D" id="3.30.1370.100">
    <property type="entry name" value="MutL, C-terminal domain, regulatory subdomain"/>
    <property type="match status" value="1"/>
</dbReference>
<sequence>MRSKCPAELGTQDKISETDHHSDTLLCTEDHGKDTNSQQDAGIQERSLDSDTVGCTEIEKHIDEFKSKYIFGHSMMEKCKSEEKGRESFTKLNIARGLMVEPDPLKLASENITAYLPQNPPSYRTTESSSLLNRQTKLGPVSAKDMFEKQLEFSEQIPSSLEYMMKTNIIHTGNTKEWLEKKSTSVSLPADSTVHSVIPHAKGYMPVVPADSVNHLGDINSNRQINDVPVRVQYCDSTKLSCHSKLGSLDRFRKYYGNLKRNESIKGIETNSNEVPVYSKSMASDRTDLQNICETPTKEYIESNNNGCNCLLPLEKSQHSPEENLSIKKAFSSSTITEYSQKVRKSLSGSNFTRSLASKVSRMKECDQDVISTEPIDKSSAQTEVCSGPEVKNVQRLISRSTHSQNTYKKSQHCPSIREEETESNWFATASDKQGNSMGTLSARAEVEETVGHCFIDTDGEYTVSQNRHSVLCNKVDTDSSCEDSGIMGEFTKQAAKCNELQSVNVPGNMEKNTDDSSVGEKPKFNPSEWFYKFDASLGRMVFINKMSGLSSYTAPAEETSVACTKDLSTTAVNVIENDAQEESLQGLLSEWDNPVFAQYPEVALDVSSGQADTLAVKIHNILYPYRFTKKMIDSLQVLNQVDNKFIACLINTREDENEHADGNLLVLVDQHAAHERVRLEQLITDSYDKQHEALGKKKLLASTLSPPLEIDVTEDQRRLLWCCHKSLENVGLELLFPQNNLSQILVGKMPLCFMEKEANELRRGRHTVTKRIVQELIQEQIELLQTTGGSQATLPLTIMKVLASQACHGAIKFNDSLTFDESCHLMASLSCCQLPFQCAHGRPSMLPLADVDHLQQESQPKPNLAKLRKMVKAWKLFGKEKESTAKVEASTVL</sequence>
<dbReference type="InterPro" id="IPR042120">
    <property type="entry name" value="MutL_C_dimsub"/>
</dbReference>
<feature type="region of interest" description="Disordered" evidence="1">
    <location>
        <begin position="28"/>
        <end position="48"/>
    </location>
</feature>
<dbReference type="InterPro" id="IPR038973">
    <property type="entry name" value="MutL/Mlh/Pms-like"/>
</dbReference>
<dbReference type="Gene3D" id="3.30.1540.20">
    <property type="entry name" value="MutL, C-terminal domain, dimerisation subdomain"/>
    <property type="match status" value="1"/>
</dbReference>
<dbReference type="Ensembl" id="ENSPTXT00000006304.1">
    <property type="protein sequence ID" value="ENSPTXP00000006104.1"/>
    <property type="gene ID" value="ENSPTXG00000004470.1"/>
</dbReference>
<dbReference type="AlphaFoldDB" id="A0A670Y208"/>
<feature type="domain" description="MutL C-terminal dimerisation" evidence="2">
    <location>
        <begin position="638"/>
        <end position="818"/>
    </location>
</feature>
<dbReference type="FunFam" id="3.30.1540.20:FF:000005">
    <property type="entry name" value="MutL homolog 3"/>
    <property type="match status" value="1"/>
</dbReference>
<dbReference type="OMA" id="CEDSGIM"/>
<dbReference type="PANTHER" id="PTHR10073:SF47">
    <property type="entry name" value="DNA MISMATCH REPAIR PROTEIN MLH3"/>
    <property type="match status" value="1"/>
</dbReference>
<dbReference type="GO" id="GO:0006298">
    <property type="term" value="P:mismatch repair"/>
    <property type="evidence" value="ECO:0007669"/>
    <property type="project" value="InterPro"/>
</dbReference>
<name>A0A670Y208_PSETE</name>
<dbReference type="SMART" id="SM00853">
    <property type="entry name" value="MutL_C"/>
    <property type="match status" value="1"/>
</dbReference>
<dbReference type="PANTHER" id="PTHR10073">
    <property type="entry name" value="DNA MISMATCH REPAIR PROTEIN MLH, PMS, MUTL"/>
    <property type="match status" value="1"/>
</dbReference>
<dbReference type="InterPro" id="IPR042121">
    <property type="entry name" value="MutL_C_regsub"/>
</dbReference>
<dbReference type="InterPro" id="IPR037198">
    <property type="entry name" value="MutL_C_sf"/>
</dbReference>
<proteinExistence type="predicted"/>
<evidence type="ECO:0000256" key="1">
    <source>
        <dbReference type="SAM" id="MobiDB-lite"/>
    </source>
</evidence>
<feature type="region of interest" description="Disordered" evidence="1">
    <location>
        <begin position="1"/>
        <end position="20"/>
    </location>
</feature>
<dbReference type="GO" id="GO:0140664">
    <property type="term" value="F:ATP-dependent DNA damage sensor activity"/>
    <property type="evidence" value="ECO:0007669"/>
    <property type="project" value="InterPro"/>
</dbReference>